<feature type="region of interest" description="Disordered" evidence="1">
    <location>
        <begin position="391"/>
        <end position="430"/>
    </location>
</feature>
<dbReference type="Gene3D" id="1.20.1410.10">
    <property type="entry name" value="I/LWEQ domain"/>
    <property type="match status" value="1"/>
</dbReference>
<dbReference type="RefSeq" id="XP_058335144.1">
    <property type="nucleotide sequence ID" value="XM_058472003.1"/>
</dbReference>
<feature type="region of interest" description="Disordered" evidence="1">
    <location>
        <begin position="318"/>
        <end position="343"/>
    </location>
</feature>
<dbReference type="Pfam" id="PF13324">
    <property type="entry name" value="GCIP_N"/>
    <property type="match status" value="1"/>
</dbReference>
<reference evidence="3" key="2">
    <citation type="journal article" date="2023" name="IMA Fungus">
        <title>Comparative genomic study of the Penicillium genus elucidates a diverse pangenome and 15 lateral gene transfer events.</title>
        <authorList>
            <person name="Petersen C."/>
            <person name="Sorensen T."/>
            <person name="Nielsen M.R."/>
            <person name="Sondergaard T.E."/>
            <person name="Sorensen J.L."/>
            <person name="Fitzpatrick D.A."/>
            <person name="Frisvad J.C."/>
            <person name="Nielsen K.L."/>
        </authorList>
    </citation>
    <scope>NUCLEOTIDE SEQUENCE</scope>
    <source>
        <strain evidence="3">IBT 19713</strain>
    </source>
</reference>
<dbReference type="PANTHER" id="PTHR15492:SF1">
    <property type="entry name" value="CYCLIN-D1-BINDING PROTEIN 1"/>
    <property type="match status" value="1"/>
</dbReference>
<feature type="compositionally biased region" description="Basic and acidic residues" evidence="1">
    <location>
        <begin position="319"/>
        <end position="343"/>
    </location>
</feature>
<feature type="compositionally biased region" description="Acidic residues" evidence="1">
    <location>
        <begin position="391"/>
        <end position="405"/>
    </location>
</feature>
<evidence type="ECO:0000256" key="1">
    <source>
        <dbReference type="SAM" id="MobiDB-lite"/>
    </source>
</evidence>
<dbReference type="AlphaFoldDB" id="A0A9W9PL55"/>
<evidence type="ECO:0000259" key="2">
    <source>
        <dbReference type="Pfam" id="PF13324"/>
    </source>
</evidence>
<gene>
    <name evidence="3" type="ORF">N7468_002706</name>
</gene>
<reference evidence="3" key="1">
    <citation type="submission" date="2022-11" db="EMBL/GenBank/DDBJ databases">
        <authorList>
            <person name="Petersen C."/>
        </authorList>
    </citation>
    <scope>NUCLEOTIDE SEQUENCE</scope>
    <source>
        <strain evidence="3">IBT 19713</strain>
    </source>
</reference>
<keyword evidence="4" id="KW-1185">Reference proteome</keyword>
<accession>A0A9W9PL55</accession>
<sequence length="566" mass="62991">MTHLARKSFWLVSVEIPLYANKKLVKLWGRKGGGLALNATARLSVEHPATKVKDGHAEGYVSRARTILLRLCRMSRMESMESSDQRPERESKMIFQIADWRDRDSICRETCESGTYVGPAAKALPRASCMRKGATMDLQCLSSWLREPPACADWRDCSPHRKKKIPRTPRPLPLHPTKIQHNALSLGALFTMSQLDSVIATSTILLEQFQNTLSPASAQSAPPNKDVDALPLLTASSAALRAQVTKLSLLAITTPFTPSAVVTILRACNESVLPSLLTAALLVTPTAYTKAFHLEVWHLVKTTLAEYSNLVQAVKSISGKKEQAKQNEPAKKEKDLPQSDKNEVTVATGRVWDSCDMVTQIAANGVVGFIASRVEQWRDLVKDAVQELEEWDPAEDEEDFFDDILGEDKGDDEKDGDSDGGSDDEESTAALQEQKKTVLRFLKPVAQVYPAINIHRLKNTKNIPLSSGERVDKLEKLMTYLQRIPDQLDEAAGGLYEEDMDRCIKFLRKIRVNATKAVELVTQPWSSDAAGDNKAEDKFTTWSRTWLKVMDEVSKSFEPDTKEAAK</sequence>
<dbReference type="OrthoDB" id="4088536at2759"/>
<feature type="domain" description="Cyclin-D1-binding protein 1-like N-terminal" evidence="2">
    <location>
        <begin position="234"/>
        <end position="393"/>
    </location>
</feature>
<comment type="caution">
    <text evidence="3">The sequence shown here is derived from an EMBL/GenBank/DDBJ whole genome shotgun (WGS) entry which is preliminary data.</text>
</comment>
<protein>
    <recommendedName>
        <fullName evidence="2">Cyclin-D1-binding protein 1-like N-terminal domain-containing protein</fullName>
    </recommendedName>
</protein>
<dbReference type="GeneID" id="83199306"/>
<dbReference type="Proteomes" id="UP001150941">
    <property type="component" value="Unassembled WGS sequence"/>
</dbReference>
<dbReference type="EMBL" id="JAPQKS010000002">
    <property type="protein sequence ID" value="KAJ5247723.1"/>
    <property type="molecule type" value="Genomic_DNA"/>
</dbReference>
<evidence type="ECO:0000313" key="3">
    <source>
        <dbReference type="EMBL" id="KAJ5247723.1"/>
    </source>
</evidence>
<dbReference type="InterPro" id="IPR049317">
    <property type="entry name" value="GCIP-like_N"/>
</dbReference>
<proteinExistence type="predicted"/>
<dbReference type="GO" id="GO:0005634">
    <property type="term" value="C:nucleus"/>
    <property type="evidence" value="ECO:0007669"/>
    <property type="project" value="TreeGrafter"/>
</dbReference>
<feature type="compositionally biased region" description="Acidic residues" evidence="1">
    <location>
        <begin position="413"/>
        <end position="427"/>
    </location>
</feature>
<dbReference type="PANTHER" id="PTHR15492">
    <property type="entry name" value="CYCLIN D1-BINDING PROTEIN 1"/>
    <property type="match status" value="1"/>
</dbReference>
<dbReference type="InterPro" id="IPR026907">
    <property type="entry name" value="GCIP-like"/>
</dbReference>
<evidence type="ECO:0000313" key="4">
    <source>
        <dbReference type="Proteomes" id="UP001150941"/>
    </source>
</evidence>
<organism evidence="3 4">
    <name type="scientific">Penicillium chermesinum</name>
    <dbReference type="NCBI Taxonomy" id="63820"/>
    <lineage>
        <taxon>Eukaryota</taxon>
        <taxon>Fungi</taxon>
        <taxon>Dikarya</taxon>
        <taxon>Ascomycota</taxon>
        <taxon>Pezizomycotina</taxon>
        <taxon>Eurotiomycetes</taxon>
        <taxon>Eurotiomycetidae</taxon>
        <taxon>Eurotiales</taxon>
        <taxon>Aspergillaceae</taxon>
        <taxon>Penicillium</taxon>
    </lineage>
</organism>
<name>A0A9W9PL55_9EURO</name>